<feature type="transmembrane region" description="Helical" evidence="7">
    <location>
        <begin position="430"/>
        <end position="453"/>
    </location>
</feature>
<dbReference type="InterPro" id="IPR050250">
    <property type="entry name" value="Macrolide_Exporter_MacB"/>
</dbReference>
<dbReference type="InterPro" id="IPR025857">
    <property type="entry name" value="MacB_PCD"/>
</dbReference>
<evidence type="ECO:0000256" key="6">
    <source>
        <dbReference type="ARBA" id="ARBA00038076"/>
    </source>
</evidence>
<keyword evidence="4 7" id="KW-1133">Transmembrane helix</keyword>
<dbReference type="Pfam" id="PF02687">
    <property type="entry name" value="FtsX"/>
    <property type="match status" value="2"/>
</dbReference>
<feature type="transmembrane region" description="Helical" evidence="7">
    <location>
        <begin position="357"/>
        <end position="379"/>
    </location>
</feature>
<feature type="domain" description="MacB-like periplasmic core" evidence="9">
    <location>
        <begin position="17"/>
        <end position="228"/>
    </location>
</feature>
<feature type="transmembrane region" description="Helical" evidence="7">
    <location>
        <begin position="712"/>
        <end position="736"/>
    </location>
</feature>
<organism evidence="10 11">
    <name type="scientific">Streptosporangium fragile</name>
    <dbReference type="NCBI Taxonomy" id="46186"/>
    <lineage>
        <taxon>Bacteria</taxon>
        <taxon>Bacillati</taxon>
        <taxon>Actinomycetota</taxon>
        <taxon>Actinomycetes</taxon>
        <taxon>Streptosporangiales</taxon>
        <taxon>Streptosporangiaceae</taxon>
        <taxon>Streptosporangium</taxon>
    </lineage>
</organism>
<evidence type="ECO:0000259" key="8">
    <source>
        <dbReference type="Pfam" id="PF02687"/>
    </source>
</evidence>
<dbReference type="PANTHER" id="PTHR30572:SF4">
    <property type="entry name" value="ABC TRANSPORTER PERMEASE YTRF"/>
    <property type="match status" value="1"/>
</dbReference>
<comment type="caution">
    <text evidence="10">The sequence shown here is derived from an EMBL/GenBank/DDBJ whole genome shotgun (WGS) entry which is preliminary data.</text>
</comment>
<evidence type="ECO:0000256" key="7">
    <source>
        <dbReference type="SAM" id="Phobius"/>
    </source>
</evidence>
<evidence type="ECO:0000256" key="3">
    <source>
        <dbReference type="ARBA" id="ARBA00022692"/>
    </source>
</evidence>
<protein>
    <submittedName>
        <fullName evidence="10">ABC transporter permease</fullName>
    </submittedName>
</protein>
<feature type="transmembrane region" description="Helical" evidence="7">
    <location>
        <begin position="256"/>
        <end position="283"/>
    </location>
</feature>
<comment type="similarity">
    <text evidence="6">Belongs to the ABC-4 integral membrane protein family.</text>
</comment>
<accession>A0ABP6IBZ9</accession>
<feature type="transmembrane region" description="Helical" evidence="7">
    <location>
        <begin position="803"/>
        <end position="824"/>
    </location>
</feature>
<dbReference type="PANTHER" id="PTHR30572">
    <property type="entry name" value="MEMBRANE COMPONENT OF TRANSPORTER-RELATED"/>
    <property type="match status" value="1"/>
</dbReference>
<evidence type="ECO:0000259" key="9">
    <source>
        <dbReference type="Pfam" id="PF12704"/>
    </source>
</evidence>
<evidence type="ECO:0000256" key="2">
    <source>
        <dbReference type="ARBA" id="ARBA00022475"/>
    </source>
</evidence>
<evidence type="ECO:0000256" key="1">
    <source>
        <dbReference type="ARBA" id="ARBA00004651"/>
    </source>
</evidence>
<keyword evidence="5 7" id="KW-0472">Membrane</keyword>
<comment type="subcellular location">
    <subcellularLocation>
        <location evidence="1">Cell membrane</location>
        <topology evidence="1">Multi-pass membrane protein</topology>
    </subcellularLocation>
</comment>
<feature type="domain" description="MacB-like periplasmic core" evidence="9">
    <location>
        <begin position="486"/>
        <end position="686"/>
    </location>
</feature>
<keyword evidence="3 7" id="KW-0812">Transmembrane</keyword>
<dbReference type="Proteomes" id="UP001500831">
    <property type="component" value="Unassembled WGS sequence"/>
</dbReference>
<keyword evidence="11" id="KW-1185">Reference proteome</keyword>
<keyword evidence="2" id="KW-1003">Cell membrane</keyword>
<feature type="transmembrane region" description="Helical" evidence="7">
    <location>
        <begin position="768"/>
        <end position="791"/>
    </location>
</feature>
<dbReference type="Pfam" id="PF12704">
    <property type="entry name" value="MacB_PCD"/>
    <property type="match status" value="2"/>
</dbReference>
<sequence length="841" mass="87057">MLRTTLAGLRAHRLRLALTSLAIALGVGFIAGTFVLTDTIEKGFTQTFSAAADKIDVAVLPLPSGERGRVPTVPEATLEKIRAVDGVADAQGLVRGTSALIGKDGKAAGDYPTAGISLPEGPLNRTVIVSGAAPVTATQAVLDEGTARTRGFKIGDTITVLDHRNAQHRFTLVGLFDVGLDQEIGYTGAVGYTTATAREMTGQQGFRAIDVAAAEGVTQERLRDAVAAAVGADYQVLTGERFAADMAKANGADSGFLTMGLLLFGAVAMFVAALVIYNTFNILVAQRTREMALLRCIGATRGQVFGSILLESAVVGLLSSVAGLLLGYGMGAGALSVLAAFDAPLPVTTAALTPRTIALGLVIGLAVTIGAALLPARSATRVAPIAALRSQVEEQTFRAGLVRVIVAALFLISGVGTTVAGLTMEHGETALLVVMAGSTLVFLGVLTLGPVIVKPLSAFAGWVPAKLSGVPGRLAVENSRRNPKRSATTTVALTVGVTLMTVISVVTVTARATYTKQLDEQFPVDYMVQTQERDSSLPRTIAEELRTRPELTSVVAFRETLAAVGKGAGTGGGKHEVGTFTAAADFAPKLDTGSLGLLKPGTALVADHLAERFGVGAGDRITVRTAKAGTVALTVVGVSDGDSGLPGVTVPEREFDRYFSGVGDSRVMVNYRDGIDPDRALKVVEAATRPYPTAKVISSTEVRGQFDESLDMMLMVITGLLGLAVLISLLGIANTLSLSVHERTRESALLRALGLTRSQLRHMLSVEALVLGLIGALVGVVLGIVFGWVAAQTMSDDVVFRLPAPQILAFVALSGLAGVLAAVLPARRAARASIVDSLASG</sequence>
<evidence type="ECO:0000313" key="11">
    <source>
        <dbReference type="Proteomes" id="UP001500831"/>
    </source>
</evidence>
<proteinExistence type="inferred from homology"/>
<feature type="domain" description="ABC3 transporter permease C-terminal" evidence="8">
    <location>
        <begin position="263"/>
        <end position="382"/>
    </location>
</feature>
<dbReference type="RefSeq" id="WP_344969648.1">
    <property type="nucleotide sequence ID" value="NZ_BAAAVI010000010.1"/>
</dbReference>
<reference evidence="11" key="1">
    <citation type="journal article" date="2019" name="Int. J. Syst. Evol. Microbiol.">
        <title>The Global Catalogue of Microorganisms (GCM) 10K type strain sequencing project: providing services to taxonomists for standard genome sequencing and annotation.</title>
        <authorList>
            <consortium name="The Broad Institute Genomics Platform"/>
            <consortium name="The Broad Institute Genome Sequencing Center for Infectious Disease"/>
            <person name="Wu L."/>
            <person name="Ma J."/>
        </authorList>
    </citation>
    <scope>NUCLEOTIDE SEQUENCE [LARGE SCALE GENOMIC DNA]</scope>
    <source>
        <strain evidence="11">JCM 6242</strain>
    </source>
</reference>
<feature type="transmembrane region" description="Helical" evidence="7">
    <location>
        <begin position="304"/>
        <end position="337"/>
    </location>
</feature>
<dbReference type="EMBL" id="BAAAVI010000010">
    <property type="protein sequence ID" value="GAA2859634.1"/>
    <property type="molecule type" value="Genomic_DNA"/>
</dbReference>
<dbReference type="InterPro" id="IPR003838">
    <property type="entry name" value="ABC3_permease_C"/>
</dbReference>
<feature type="transmembrane region" description="Helical" evidence="7">
    <location>
        <begin position="490"/>
        <end position="510"/>
    </location>
</feature>
<evidence type="ECO:0000256" key="5">
    <source>
        <dbReference type="ARBA" id="ARBA00023136"/>
    </source>
</evidence>
<gene>
    <name evidence="10" type="ORF">GCM10010517_18130</name>
</gene>
<name>A0ABP6IBZ9_9ACTN</name>
<evidence type="ECO:0000256" key="4">
    <source>
        <dbReference type="ARBA" id="ARBA00022989"/>
    </source>
</evidence>
<feature type="transmembrane region" description="Helical" evidence="7">
    <location>
        <begin position="400"/>
        <end position="424"/>
    </location>
</feature>
<feature type="transmembrane region" description="Helical" evidence="7">
    <location>
        <begin position="16"/>
        <end position="36"/>
    </location>
</feature>
<evidence type="ECO:0000313" key="10">
    <source>
        <dbReference type="EMBL" id="GAA2859634.1"/>
    </source>
</evidence>
<feature type="domain" description="ABC3 transporter permease C-terminal" evidence="8">
    <location>
        <begin position="720"/>
        <end position="833"/>
    </location>
</feature>